<dbReference type="AlphaFoldDB" id="A0AA36NCM6"/>
<sequence>MCADVSSSQQVEETDAEAPERERDLSEPCAARPRKPPPRRTVFQRLSQARLCRWQVGDRVWVRDRTEKDALHERARPAEQDWKPGTVVSLEPVKVRLRGGTEGFTWRDIKERPRSSSPSPEQSCRPRCRSPARPASVEAVRRARTLSRRRRGREKEARRKETEQMRFSANSFRPKRSASLPRAAEQKELEQVKKVRDAIDEIRHQLREEPRKGRRPPSPGLGPGPAALKVLKLSRGLKGFGFQLNDLRQLTTKDSVAPPWLRYLQERKELLRDLLHPHPEGALQEELFFEWMHQQLQSLRLQRQTRSRLPEVASLRADTTTVLELVRSCVSHAVEADDRRSLPRLAKAIRIAHLQLEHLDCLPLKEFKQLSEKLNVRMTGMTKEEVIQKLRKQLWSRRAQASAAPLPELCTYPRAEAISLVRKALKKAQEQLEKPVPSWQLSRWLWLFELGLEDLGCLCPEELRKLEEWLEMPPLRSKPEILEWLRKEVWFDRAVRRTPSSSQIRVMEELSAPANPARAIAPDFREDPEDTLTLMDEDDFIMEYDMFVPP</sequence>
<feature type="region of interest" description="Disordered" evidence="1">
    <location>
        <begin position="204"/>
        <end position="225"/>
    </location>
</feature>
<dbReference type="EMBL" id="CAUJNA010003674">
    <property type="protein sequence ID" value="CAJ1407525.1"/>
    <property type="molecule type" value="Genomic_DNA"/>
</dbReference>
<feature type="compositionally biased region" description="Basic and acidic residues" evidence="1">
    <location>
        <begin position="153"/>
        <end position="164"/>
    </location>
</feature>
<name>A0AA36NCM6_9DINO</name>
<feature type="compositionally biased region" description="Basic residues" evidence="1">
    <location>
        <begin position="142"/>
        <end position="152"/>
    </location>
</feature>
<gene>
    <name evidence="2" type="ORF">EVOR1521_LOCUS29190</name>
</gene>
<feature type="region of interest" description="Disordered" evidence="1">
    <location>
        <begin position="104"/>
        <end position="192"/>
    </location>
</feature>
<reference evidence="2" key="1">
    <citation type="submission" date="2023-08" db="EMBL/GenBank/DDBJ databases">
        <authorList>
            <person name="Chen Y."/>
            <person name="Shah S."/>
            <person name="Dougan E. K."/>
            <person name="Thang M."/>
            <person name="Chan C."/>
        </authorList>
    </citation>
    <scope>NUCLEOTIDE SEQUENCE</scope>
</reference>
<feature type="compositionally biased region" description="Polar residues" evidence="1">
    <location>
        <begin position="1"/>
        <end position="11"/>
    </location>
</feature>
<evidence type="ECO:0000313" key="3">
    <source>
        <dbReference type="Proteomes" id="UP001178507"/>
    </source>
</evidence>
<organism evidence="2 3">
    <name type="scientific">Effrenium voratum</name>
    <dbReference type="NCBI Taxonomy" id="2562239"/>
    <lineage>
        <taxon>Eukaryota</taxon>
        <taxon>Sar</taxon>
        <taxon>Alveolata</taxon>
        <taxon>Dinophyceae</taxon>
        <taxon>Suessiales</taxon>
        <taxon>Symbiodiniaceae</taxon>
        <taxon>Effrenium</taxon>
    </lineage>
</organism>
<protein>
    <submittedName>
        <fullName evidence="2">Uncharacterized protein</fullName>
    </submittedName>
</protein>
<feature type="compositionally biased region" description="Basic and acidic residues" evidence="1">
    <location>
        <begin position="105"/>
        <end position="114"/>
    </location>
</feature>
<feature type="region of interest" description="Disordered" evidence="1">
    <location>
        <begin position="1"/>
        <end position="41"/>
    </location>
</feature>
<feature type="compositionally biased region" description="Low complexity" evidence="1">
    <location>
        <begin position="115"/>
        <end position="136"/>
    </location>
</feature>
<evidence type="ECO:0000256" key="1">
    <source>
        <dbReference type="SAM" id="MobiDB-lite"/>
    </source>
</evidence>
<dbReference type="Proteomes" id="UP001178507">
    <property type="component" value="Unassembled WGS sequence"/>
</dbReference>
<evidence type="ECO:0000313" key="2">
    <source>
        <dbReference type="EMBL" id="CAJ1407525.1"/>
    </source>
</evidence>
<comment type="caution">
    <text evidence="2">The sequence shown here is derived from an EMBL/GenBank/DDBJ whole genome shotgun (WGS) entry which is preliminary data.</text>
</comment>
<accession>A0AA36NCM6</accession>
<proteinExistence type="predicted"/>
<keyword evidence="3" id="KW-1185">Reference proteome</keyword>